<dbReference type="EC" id="3.1.1.-" evidence="3"/>
<keyword evidence="6" id="KW-1185">Reference proteome</keyword>
<dbReference type="Pfam" id="PF00135">
    <property type="entry name" value="COesterase"/>
    <property type="match status" value="1"/>
</dbReference>
<dbReference type="InterPro" id="IPR029058">
    <property type="entry name" value="AB_hydrolase_fold"/>
</dbReference>
<dbReference type="SUPFAM" id="SSF53474">
    <property type="entry name" value="alpha/beta-Hydrolases"/>
    <property type="match status" value="1"/>
</dbReference>
<name>A0ABQ0ZJ79_9BACT</name>
<dbReference type="InterPro" id="IPR050309">
    <property type="entry name" value="Type-B_Carboxylest/Lipase"/>
</dbReference>
<dbReference type="Gene3D" id="3.40.50.1820">
    <property type="entry name" value="alpha/beta hydrolase"/>
    <property type="match status" value="1"/>
</dbReference>
<dbReference type="InterPro" id="IPR019826">
    <property type="entry name" value="Carboxylesterase_B_AS"/>
</dbReference>
<comment type="caution">
    <text evidence="5">The sequence shown here is derived from an EMBL/GenBank/DDBJ whole genome shotgun (WGS) entry which is preliminary data.</text>
</comment>
<dbReference type="InterPro" id="IPR019819">
    <property type="entry name" value="Carboxylesterase_B_CS"/>
</dbReference>
<evidence type="ECO:0000313" key="5">
    <source>
        <dbReference type="EMBL" id="GET21444.1"/>
    </source>
</evidence>
<comment type="similarity">
    <text evidence="1 3">Belongs to the type-B carboxylesterase/lipase family.</text>
</comment>
<reference evidence="5 6" key="1">
    <citation type="submission" date="2019-10" db="EMBL/GenBank/DDBJ databases">
        <title>Prolixibacter strains distinguished by the presence of nitrate reductase genes were adept at nitrate-dependent anaerobic corrosion of metallic iron and carbon steel.</title>
        <authorList>
            <person name="Iino T."/>
            <person name="Shono N."/>
            <person name="Ito K."/>
            <person name="Nakamura R."/>
            <person name="Sueoka K."/>
            <person name="Harayama S."/>
            <person name="Ohkuma M."/>
        </authorList>
    </citation>
    <scope>NUCLEOTIDE SEQUENCE [LARGE SCALE GENOMIC DNA]</scope>
    <source>
        <strain evidence="5 6">MIC1-1</strain>
    </source>
</reference>
<sequence>MNPIIKSLKQMDMHTKRSFLTITLLFLAVGAFAQLTGKHPRVTTQNGVLEGVNESGVEVFKGIPFAAPPVGKLRWREPQPAKNWQGVRKADHFGPNPMQLPVFGDMNFGTDSMSEDCLYLNVWTPSKTGKEGLPVLVYFYGGGLIAGAGSEPRYGGERMARRGMITITANYRLGIFGFFSYPGLTKESPNHASGNYGFLDQVAALKWVKENIKAFGGDPNRITIAGESAGSISVSALMCSPLSKNLFEQAIGSSGSLMGALSPEPLKKAEKAGEAYAEKEGYQSLADLRAIPAEKLLHMKAPRFATVIDGYFLPEQPVKIFSEGKQAHVPLLVGWNSEEMAPGFLLRGKKPTLENLKEALKGRFGDQTDEVLQKYHITDDASVMGQGGIDLASDLFIAFSTWKWSEMQAKTGGEQVYRYRFCHPRPEMVAAMAGKTAGLAGGVQDNKDKSAPKPPRAIGAVHSADIEYAMGNLPTNRVYDWQPGDYIVSDIFQMYYANFVKTGNPNGLGVPEWEAVNNQPVAPVMQINVDTYQKKDPELEARYRFMDKLFFPKEQ</sequence>
<dbReference type="PANTHER" id="PTHR11559">
    <property type="entry name" value="CARBOXYLESTERASE"/>
    <property type="match status" value="1"/>
</dbReference>
<evidence type="ECO:0000256" key="3">
    <source>
        <dbReference type="RuleBase" id="RU361235"/>
    </source>
</evidence>
<proteinExistence type="inferred from homology"/>
<evidence type="ECO:0000256" key="2">
    <source>
        <dbReference type="ARBA" id="ARBA00022801"/>
    </source>
</evidence>
<organism evidence="5 6">
    <name type="scientific">Prolixibacter denitrificans</name>
    <dbReference type="NCBI Taxonomy" id="1541063"/>
    <lineage>
        <taxon>Bacteria</taxon>
        <taxon>Pseudomonadati</taxon>
        <taxon>Bacteroidota</taxon>
        <taxon>Bacteroidia</taxon>
        <taxon>Marinilabiliales</taxon>
        <taxon>Prolixibacteraceae</taxon>
        <taxon>Prolixibacter</taxon>
    </lineage>
</organism>
<dbReference type="EMBL" id="BLAU01000001">
    <property type="protein sequence ID" value="GET21444.1"/>
    <property type="molecule type" value="Genomic_DNA"/>
</dbReference>
<dbReference type="Proteomes" id="UP000396862">
    <property type="component" value="Unassembled WGS sequence"/>
</dbReference>
<feature type="domain" description="Carboxylesterase type B" evidence="4">
    <location>
        <begin position="39"/>
        <end position="545"/>
    </location>
</feature>
<dbReference type="PROSITE" id="PS00122">
    <property type="entry name" value="CARBOXYLESTERASE_B_1"/>
    <property type="match status" value="1"/>
</dbReference>
<accession>A0ABQ0ZJ79</accession>
<evidence type="ECO:0000259" key="4">
    <source>
        <dbReference type="Pfam" id="PF00135"/>
    </source>
</evidence>
<evidence type="ECO:0000313" key="6">
    <source>
        <dbReference type="Proteomes" id="UP000396862"/>
    </source>
</evidence>
<gene>
    <name evidence="5" type="ORF">JCM18694_16900</name>
</gene>
<dbReference type="InterPro" id="IPR002018">
    <property type="entry name" value="CarbesteraseB"/>
</dbReference>
<evidence type="ECO:0000256" key="1">
    <source>
        <dbReference type="ARBA" id="ARBA00005964"/>
    </source>
</evidence>
<keyword evidence="2 3" id="KW-0378">Hydrolase</keyword>
<dbReference type="PROSITE" id="PS00941">
    <property type="entry name" value="CARBOXYLESTERASE_B_2"/>
    <property type="match status" value="1"/>
</dbReference>
<dbReference type="GO" id="GO:0016787">
    <property type="term" value="F:hydrolase activity"/>
    <property type="evidence" value="ECO:0007669"/>
    <property type="project" value="UniProtKB-KW"/>
</dbReference>
<protein>
    <recommendedName>
        <fullName evidence="3">Carboxylic ester hydrolase</fullName>
        <ecNumber evidence="3">3.1.1.-</ecNumber>
    </recommendedName>
</protein>